<dbReference type="InterPro" id="IPR000244">
    <property type="entry name" value="Ribosomal_bL9"/>
</dbReference>
<dbReference type="InterPro" id="IPR009027">
    <property type="entry name" value="Ribosomal_bL9/RNase_H1_N"/>
</dbReference>
<dbReference type="HAMAP" id="MF_00503">
    <property type="entry name" value="Ribosomal_bL9"/>
    <property type="match status" value="1"/>
</dbReference>
<keyword evidence="5 7" id="KW-0687">Ribonucleoprotein</keyword>
<keyword evidence="2 7" id="KW-0699">rRNA-binding</keyword>
<dbReference type="Gene3D" id="3.10.430.100">
    <property type="entry name" value="Ribosomal protein L9, C-terminal domain"/>
    <property type="match status" value="1"/>
</dbReference>
<dbReference type="OrthoDB" id="9788336at2"/>
<dbReference type="InterPro" id="IPR036791">
    <property type="entry name" value="Ribosomal_bL9_C_sf"/>
</dbReference>
<feature type="compositionally biased region" description="Basic and acidic residues" evidence="9">
    <location>
        <begin position="153"/>
        <end position="166"/>
    </location>
</feature>
<dbReference type="GO" id="GO:0003735">
    <property type="term" value="F:structural constituent of ribosome"/>
    <property type="evidence" value="ECO:0007669"/>
    <property type="project" value="InterPro"/>
</dbReference>
<evidence type="ECO:0000256" key="4">
    <source>
        <dbReference type="ARBA" id="ARBA00022980"/>
    </source>
</evidence>
<evidence type="ECO:0000256" key="5">
    <source>
        <dbReference type="ARBA" id="ARBA00023274"/>
    </source>
</evidence>
<dbReference type="SUPFAM" id="SSF55653">
    <property type="entry name" value="Ribosomal protein L9 C-domain"/>
    <property type="match status" value="1"/>
</dbReference>
<dbReference type="EMBL" id="LXQC01000140">
    <property type="protein sequence ID" value="TFE68504.1"/>
    <property type="molecule type" value="Genomic_DNA"/>
</dbReference>
<dbReference type="RefSeq" id="WP_134440156.1">
    <property type="nucleotide sequence ID" value="NZ_CP065957.1"/>
</dbReference>
<proteinExistence type="inferred from homology"/>
<organism evidence="11 12">
    <name type="scientific">Methylacidiphilum caldifontis</name>
    <dbReference type="NCBI Taxonomy" id="2795386"/>
    <lineage>
        <taxon>Bacteria</taxon>
        <taxon>Pseudomonadati</taxon>
        <taxon>Verrucomicrobiota</taxon>
        <taxon>Methylacidiphilae</taxon>
        <taxon>Methylacidiphilales</taxon>
        <taxon>Methylacidiphilaceae</taxon>
        <taxon>Methylacidiphilum (ex Ratnadevi et al. 2023)</taxon>
    </lineage>
</organism>
<dbReference type="SUPFAM" id="SSF55658">
    <property type="entry name" value="L9 N-domain-like"/>
    <property type="match status" value="1"/>
</dbReference>
<evidence type="ECO:0000313" key="11">
    <source>
        <dbReference type="EMBL" id="TFE68504.1"/>
    </source>
</evidence>
<evidence type="ECO:0000313" key="12">
    <source>
        <dbReference type="Proteomes" id="UP000297713"/>
    </source>
</evidence>
<dbReference type="GO" id="GO:1990904">
    <property type="term" value="C:ribonucleoprotein complex"/>
    <property type="evidence" value="ECO:0007669"/>
    <property type="project" value="UniProtKB-KW"/>
</dbReference>
<dbReference type="InterPro" id="IPR020069">
    <property type="entry name" value="Ribosomal_bL9_C"/>
</dbReference>
<dbReference type="PROSITE" id="PS00651">
    <property type="entry name" value="RIBOSOMAL_L9"/>
    <property type="match status" value="1"/>
</dbReference>
<evidence type="ECO:0000256" key="7">
    <source>
        <dbReference type="HAMAP-Rule" id="MF_00503"/>
    </source>
</evidence>
<keyword evidence="4 7" id="KW-0689">Ribosomal protein</keyword>
<evidence type="ECO:0000256" key="1">
    <source>
        <dbReference type="ARBA" id="ARBA00010605"/>
    </source>
</evidence>
<comment type="similarity">
    <text evidence="1 7">Belongs to the bacterial ribosomal protein bL9 family.</text>
</comment>
<dbReference type="AlphaFoldDB" id="A0A4Y8PE73"/>
<feature type="domain" description="Ribosomal protein L9" evidence="10">
    <location>
        <begin position="15"/>
        <end position="42"/>
    </location>
</feature>
<feature type="coiled-coil region" evidence="8">
    <location>
        <begin position="45"/>
        <end position="74"/>
    </location>
</feature>
<dbReference type="InterPro" id="IPR036935">
    <property type="entry name" value="Ribosomal_bL9_N_sf"/>
</dbReference>
<evidence type="ECO:0000256" key="6">
    <source>
        <dbReference type="ARBA" id="ARBA00035292"/>
    </source>
</evidence>
<keyword evidence="12" id="KW-1185">Reference proteome</keyword>
<dbReference type="InterPro" id="IPR020594">
    <property type="entry name" value="Ribosomal_bL9_bac/chp"/>
</dbReference>
<name>A0A4Y8PE73_9BACT</name>
<dbReference type="Proteomes" id="UP000297713">
    <property type="component" value="Unassembled WGS sequence"/>
</dbReference>
<reference evidence="11 12" key="1">
    <citation type="submission" date="2016-05" db="EMBL/GenBank/DDBJ databases">
        <title>Diversity and Homogeneity among Thermoacidophilic Verrucomicrobia Methanotrophs Linked with Geographical Origin.</title>
        <authorList>
            <person name="Erikstad H.-A."/>
            <person name="Smestad N.B."/>
            <person name="Ceballos R.M."/>
            <person name="Birkeland N.-K."/>
        </authorList>
    </citation>
    <scope>NUCLEOTIDE SEQUENCE [LARGE SCALE GENOMIC DNA]</scope>
    <source>
        <strain evidence="11 12">Phi</strain>
    </source>
</reference>
<comment type="caution">
    <text evidence="11">The sequence shown here is derived from an EMBL/GenBank/DDBJ whole genome shotgun (WGS) entry which is preliminary data.</text>
</comment>
<dbReference type="Pfam" id="PF03948">
    <property type="entry name" value="Ribosomal_L9_C"/>
    <property type="match status" value="1"/>
</dbReference>
<dbReference type="PANTHER" id="PTHR21368">
    <property type="entry name" value="50S RIBOSOMAL PROTEIN L9"/>
    <property type="match status" value="1"/>
</dbReference>
<protein>
    <recommendedName>
        <fullName evidence="6 7">Large ribosomal subunit protein bL9</fullName>
    </recommendedName>
</protein>
<feature type="compositionally biased region" description="Basic residues" evidence="9">
    <location>
        <begin position="167"/>
        <end position="188"/>
    </location>
</feature>
<dbReference type="GO" id="GO:0005840">
    <property type="term" value="C:ribosome"/>
    <property type="evidence" value="ECO:0007669"/>
    <property type="project" value="UniProtKB-KW"/>
</dbReference>
<dbReference type="GO" id="GO:0019843">
    <property type="term" value="F:rRNA binding"/>
    <property type="evidence" value="ECO:0007669"/>
    <property type="project" value="UniProtKB-UniRule"/>
</dbReference>
<gene>
    <name evidence="7" type="primary">rplI</name>
    <name evidence="11" type="ORF">A7Q10_08420</name>
</gene>
<dbReference type="InterPro" id="IPR020070">
    <property type="entry name" value="Ribosomal_bL9_N"/>
</dbReference>
<sequence length="196" mass="22122">MDIEVILNKKLDKLGAEGDLVKVKAGFARNYLIPNGLATIATTTTKAQVERLKKMRAEREEKEKEQALELASKIGSLRLTFNLLGEKETNKVFGAVTTQDICERLLQAGIEVDRKKISLDRPLKESGLHVVPIHIHHDVLAQLQVEIIFPKKEKEAEKESSQEKAKKGDKKKKDKKEKKEKQLKKTKAKKAEDSST</sequence>
<keyword evidence="3 7" id="KW-0694">RNA-binding</keyword>
<dbReference type="Gene3D" id="3.40.5.10">
    <property type="entry name" value="Ribosomal protein L9, N-terminal domain"/>
    <property type="match status" value="1"/>
</dbReference>
<dbReference type="GO" id="GO:0006412">
    <property type="term" value="P:translation"/>
    <property type="evidence" value="ECO:0007669"/>
    <property type="project" value="UniProtKB-UniRule"/>
</dbReference>
<evidence type="ECO:0000256" key="2">
    <source>
        <dbReference type="ARBA" id="ARBA00022730"/>
    </source>
</evidence>
<feature type="region of interest" description="Disordered" evidence="9">
    <location>
        <begin position="153"/>
        <end position="196"/>
    </location>
</feature>
<comment type="function">
    <text evidence="7">Binds to the 23S rRNA.</text>
</comment>
<evidence type="ECO:0000256" key="9">
    <source>
        <dbReference type="SAM" id="MobiDB-lite"/>
    </source>
</evidence>
<accession>A0A4Y8PE73</accession>
<evidence type="ECO:0000256" key="8">
    <source>
        <dbReference type="SAM" id="Coils"/>
    </source>
</evidence>
<evidence type="ECO:0000256" key="3">
    <source>
        <dbReference type="ARBA" id="ARBA00022884"/>
    </source>
</evidence>
<dbReference type="NCBIfam" id="TIGR00158">
    <property type="entry name" value="L9"/>
    <property type="match status" value="1"/>
</dbReference>
<evidence type="ECO:0000259" key="10">
    <source>
        <dbReference type="PROSITE" id="PS00651"/>
    </source>
</evidence>
<keyword evidence="8" id="KW-0175">Coiled coil</keyword>
<dbReference type="Pfam" id="PF01281">
    <property type="entry name" value="Ribosomal_L9_N"/>
    <property type="match status" value="1"/>
</dbReference>